<reference evidence="1" key="1">
    <citation type="submission" date="2021-03" db="EMBL/GenBank/DDBJ databases">
        <authorList>
            <person name="Stanton E."/>
        </authorList>
    </citation>
    <scope>NUCLEOTIDE SEQUENCE</scope>
    <source>
        <strain evidence="1">2020EL-00113</strain>
    </source>
</reference>
<evidence type="ECO:0000313" key="2">
    <source>
        <dbReference type="Proteomes" id="UP000674270"/>
    </source>
</evidence>
<dbReference type="AlphaFoldDB" id="A0A8I2APU7"/>
<protein>
    <submittedName>
        <fullName evidence="1">Uncharacterized protein</fullName>
    </submittedName>
</protein>
<gene>
    <name evidence="1" type="ORF">J7T18_09625</name>
</gene>
<sequence>MADIIKNQIVNGLIPVSHNGRITACTSDGKVIGGIISCSVESDCRDIVRMTLTVEVQNREGNLVIGRFSKAEKQEIETNFSLK</sequence>
<organism evidence="1 2">
    <name type="scientific">Providencia huaxiensis</name>
    <dbReference type="NCBI Taxonomy" id="2027290"/>
    <lineage>
        <taxon>Bacteria</taxon>
        <taxon>Pseudomonadati</taxon>
        <taxon>Pseudomonadota</taxon>
        <taxon>Gammaproteobacteria</taxon>
        <taxon>Enterobacterales</taxon>
        <taxon>Morganellaceae</taxon>
        <taxon>Providencia</taxon>
    </lineage>
</organism>
<dbReference type="EMBL" id="JAGKLY010000003">
    <property type="protein sequence ID" value="MBQ0268556.1"/>
    <property type="molecule type" value="Genomic_DNA"/>
</dbReference>
<accession>A0A8I2APU7</accession>
<name>A0A8I2APU7_9GAMM</name>
<dbReference type="RefSeq" id="WP_210848410.1">
    <property type="nucleotide sequence ID" value="NZ_JAGKLY010000003.1"/>
</dbReference>
<dbReference type="Proteomes" id="UP000674270">
    <property type="component" value="Unassembled WGS sequence"/>
</dbReference>
<evidence type="ECO:0000313" key="1">
    <source>
        <dbReference type="EMBL" id="MBQ0268556.1"/>
    </source>
</evidence>
<comment type="caution">
    <text evidence="1">The sequence shown here is derived from an EMBL/GenBank/DDBJ whole genome shotgun (WGS) entry which is preliminary data.</text>
</comment>
<proteinExistence type="predicted"/>